<proteinExistence type="predicted"/>
<dbReference type="EMBL" id="MU006240">
    <property type="protein sequence ID" value="KAF2820668.1"/>
    <property type="molecule type" value="Genomic_DNA"/>
</dbReference>
<sequence>MLTTANAERSISSYFLQLRVHDLEIEWDNIRRSMSRCVIQFAPSTTLGGVYTFNEIYALNQFAEHQCASAPWLLCFEEKALKSGLDALEVEGSFMVFTLMTKLRGTSLSYKYLQSLSPEQREHIRKAFKQALLDVRNCGIFPNNEQLQNILWDEEQETWRLITQSWCIVGFQDCTQPDAGKEQQVEFTNAQYKYWSLDEELYARSDSGSDSDLGSCVISYTIVIR</sequence>
<dbReference type="AlphaFoldDB" id="A0A6A6ZIF7"/>
<protein>
    <submittedName>
        <fullName evidence="1">Uncharacterized protein</fullName>
    </submittedName>
</protein>
<keyword evidence="2" id="KW-1185">Reference proteome</keyword>
<organism evidence="1 2">
    <name type="scientific">Ophiobolus disseminans</name>
    <dbReference type="NCBI Taxonomy" id="1469910"/>
    <lineage>
        <taxon>Eukaryota</taxon>
        <taxon>Fungi</taxon>
        <taxon>Dikarya</taxon>
        <taxon>Ascomycota</taxon>
        <taxon>Pezizomycotina</taxon>
        <taxon>Dothideomycetes</taxon>
        <taxon>Pleosporomycetidae</taxon>
        <taxon>Pleosporales</taxon>
        <taxon>Pleosporineae</taxon>
        <taxon>Phaeosphaeriaceae</taxon>
        <taxon>Ophiobolus</taxon>
    </lineage>
</organism>
<dbReference type="OrthoDB" id="5401170at2759"/>
<dbReference type="Proteomes" id="UP000799424">
    <property type="component" value="Unassembled WGS sequence"/>
</dbReference>
<evidence type="ECO:0000313" key="2">
    <source>
        <dbReference type="Proteomes" id="UP000799424"/>
    </source>
</evidence>
<reference evidence="1" key="1">
    <citation type="journal article" date="2020" name="Stud. Mycol.">
        <title>101 Dothideomycetes genomes: a test case for predicting lifestyles and emergence of pathogens.</title>
        <authorList>
            <person name="Haridas S."/>
            <person name="Albert R."/>
            <person name="Binder M."/>
            <person name="Bloem J."/>
            <person name="Labutti K."/>
            <person name="Salamov A."/>
            <person name="Andreopoulos B."/>
            <person name="Baker S."/>
            <person name="Barry K."/>
            <person name="Bills G."/>
            <person name="Bluhm B."/>
            <person name="Cannon C."/>
            <person name="Castanera R."/>
            <person name="Culley D."/>
            <person name="Daum C."/>
            <person name="Ezra D."/>
            <person name="Gonzalez J."/>
            <person name="Henrissat B."/>
            <person name="Kuo A."/>
            <person name="Liang C."/>
            <person name="Lipzen A."/>
            <person name="Lutzoni F."/>
            <person name="Magnuson J."/>
            <person name="Mondo S."/>
            <person name="Nolan M."/>
            <person name="Ohm R."/>
            <person name="Pangilinan J."/>
            <person name="Park H.-J."/>
            <person name="Ramirez L."/>
            <person name="Alfaro M."/>
            <person name="Sun H."/>
            <person name="Tritt A."/>
            <person name="Yoshinaga Y."/>
            <person name="Zwiers L.-H."/>
            <person name="Turgeon B."/>
            <person name="Goodwin S."/>
            <person name="Spatafora J."/>
            <person name="Crous P."/>
            <person name="Grigoriev I."/>
        </authorList>
    </citation>
    <scope>NUCLEOTIDE SEQUENCE</scope>
    <source>
        <strain evidence="1">CBS 113818</strain>
    </source>
</reference>
<accession>A0A6A6ZIF7</accession>
<evidence type="ECO:0000313" key="1">
    <source>
        <dbReference type="EMBL" id="KAF2820668.1"/>
    </source>
</evidence>
<name>A0A6A6ZIF7_9PLEO</name>
<gene>
    <name evidence="1" type="ORF">CC86DRAFT_428443</name>
</gene>